<proteinExistence type="predicted"/>
<keyword evidence="8 11" id="KW-1133">Transmembrane helix</keyword>
<evidence type="ECO:0000313" key="14">
    <source>
        <dbReference type="EMBL" id="MEK8050604.1"/>
    </source>
</evidence>
<gene>
    <name evidence="14" type="ORF">AACH10_10170</name>
</gene>
<dbReference type="Proteomes" id="UP001365405">
    <property type="component" value="Unassembled WGS sequence"/>
</dbReference>
<dbReference type="InterPro" id="IPR004358">
    <property type="entry name" value="Sig_transdc_His_kin-like_C"/>
</dbReference>
<keyword evidence="6 11" id="KW-0812">Transmembrane</keyword>
<dbReference type="EMBL" id="JBBUTH010000004">
    <property type="protein sequence ID" value="MEK8050604.1"/>
    <property type="molecule type" value="Genomic_DNA"/>
</dbReference>
<keyword evidence="9" id="KW-0902">Two-component regulatory system</keyword>
<feature type="domain" description="Histidine kinase" evidence="12">
    <location>
        <begin position="249"/>
        <end position="482"/>
    </location>
</feature>
<evidence type="ECO:0000256" key="7">
    <source>
        <dbReference type="ARBA" id="ARBA00022777"/>
    </source>
</evidence>
<evidence type="ECO:0000256" key="1">
    <source>
        <dbReference type="ARBA" id="ARBA00000085"/>
    </source>
</evidence>
<evidence type="ECO:0000256" key="3">
    <source>
        <dbReference type="ARBA" id="ARBA00012438"/>
    </source>
</evidence>
<dbReference type="Gene3D" id="3.30.565.10">
    <property type="entry name" value="Histidine kinase-like ATPase, C-terminal domain"/>
    <property type="match status" value="1"/>
</dbReference>
<evidence type="ECO:0000256" key="8">
    <source>
        <dbReference type="ARBA" id="ARBA00022989"/>
    </source>
</evidence>
<dbReference type="PANTHER" id="PTHR45436">
    <property type="entry name" value="SENSOR HISTIDINE KINASE YKOH"/>
    <property type="match status" value="1"/>
</dbReference>
<keyword evidence="5 14" id="KW-0808">Transferase</keyword>
<dbReference type="Pfam" id="PF00512">
    <property type="entry name" value="HisKA"/>
    <property type="match status" value="1"/>
</dbReference>
<dbReference type="SMART" id="SM00388">
    <property type="entry name" value="HisKA"/>
    <property type="match status" value="1"/>
</dbReference>
<dbReference type="Pfam" id="PF08521">
    <property type="entry name" value="2CSK_N"/>
    <property type="match status" value="1"/>
</dbReference>
<dbReference type="InterPro" id="IPR013727">
    <property type="entry name" value="2CSK_N"/>
</dbReference>
<evidence type="ECO:0000256" key="11">
    <source>
        <dbReference type="SAM" id="Phobius"/>
    </source>
</evidence>
<comment type="catalytic activity">
    <reaction evidence="1">
        <text>ATP + protein L-histidine = ADP + protein N-phospho-L-histidine.</text>
        <dbReference type="EC" id="2.7.13.3"/>
    </reaction>
</comment>
<evidence type="ECO:0000256" key="2">
    <source>
        <dbReference type="ARBA" id="ARBA00004370"/>
    </source>
</evidence>
<evidence type="ECO:0000313" key="15">
    <source>
        <dbReference type="Proteomes" id="UP001365405"/>
    </source>
</evidence>
<dbReference type="InterPro" id="IPR005467">
    <property type="entry name" value="His_kinase_dom"/>
</dbReference>
<name>A0ABU9CFD7_9BURK</name>
<evidence type="ECO:0000256" key="5">
    <source>
        <dbReference type="ARBA" id="ARBA00022679"/>
    </source>
</evidence>
<dbReference type="Gene3D" id="1.10.287.130">
    <property type="match status" value="1"/>
</dbReference>
<evidence type="ECO:0000259" key="12">
    <source>
        <dbReference type="PROSITE" id="PS50109"/>
    </source>
</evidence>
<dbReference type="CDD" id="cd00082">
    <property type="entry name" value="HisKA"/>
    <property type="match status" value="1"/>
</dbReference>
<evidence type="ECO:0000259" key="13">
    <source>
        <dbReference type="PROSITE" id="PS50885"/>
    </source>
</evidence>
<dbReference type="InterPro" id="IPR050428">
    <property type="entry name" value="TCS_sensor_his_kinase"/>
</dbReference>
<organism evidence="14 15">
    <name type="scientific">Pseudaquabacterium inlustre</name>
    <dbReference type="NCBI Taxonomy" id="2984192"/>
    <lineage>
        <taxon>Bacteria</taxon>
        <taxon>Pseudomonadati</taxon>
        <taxon>Pseudomonadota</taxon>
        <taxon>Betaproteobacteria</taxon>
        <taxon>Burkholderiales</taxon>
        <taxon>Sphaerotilaceae</taxon>
        <taxon>Pseudaquabacterium</taxon>
    </lineage>
</organism>
<feature type="domain" description="HAMP" evidence="13">
    <location>
        <begin position="189"/>
        <end position="241"/>
    </location>
</feature>
<feature type="transmembrane region" description="Helical" evidence="11">
    <location>
        <begin position="170"/>
        <end position="191"/>
    </location>
</feature>
<dbReference type="SUPFAM" id="SSF47384">
    <property type="entry name" value="Homodimeric domain of signal transducing histidine kinase"/>
    <property type="match status" value="1"/>
</dbReference>
<comment type="caution">
    <text evidence="14">The sequence shown here is derived from an EMBL/GenBank/DDBJ whole genome shotgun (WGS) entry which is preliminary data.</text>
</comment>
<dbReference type="InterPro" id="IPR003660">
    <property type="entry name" value="HAMP_dom"/>
</dbReference>
<accession>A0ABU9CFD7</accession>
<dbReference type="Pfam" id="PF02518">
    <property type="entry name" value="HATPase_c"/>
    <property type="match status" value="1"/>
</dbReference>
<dbReference type="EC" id="2.7.13.3" evidence="3"/>
<dbReference type="InterPro" id="IPR036890">
    <property type="entry name" value="HATPase_C_sf"/>
</dbReference>
<dbReference type="PRINTS" id="PR00344">
    <property type="entry name" value="BCTRLSENSOR"/>
</dbReference>
<dbReference type="PANTHER" id="PTHR45436:SF1">
    <property type="entry name" value="SENSOR PROTEIN QSEC"/>
    <property type="match status" value="1"/>
</dbReference>
<evidence type="ECO:0000256" key="9">
    <source>
        <dbReference type="ARBA" id="ARBA00023012"/>
    </source>
</evidence>
<keyword evidence="10 11" id="KW-0472">Membrane</keyword>
<dbReference type="InterPro" id="IPR003594">
    <property type="entry name" value="HATPase_dom"/>
</dbReference>
<keyword evidence="7 14" id="KW-0418">Kinase</keyword>
<evidence type="ECO:0000256" key="10">
    <source>
        <dbReference type="ARBA" id="ARBA00023136"/>
    </source>
</evidence>
<dbReference type="SMART" id="SM00387">
    <property type="entry name" value="HATPase_c"/>
    <property type="match status" value="1"/>
</dbReference>
<dbReference type="InterPro" id="IPR036097">
    <property type="entry name" value="HisK_dim/P_sf"/>
</dbReference>
<keyword evidence="15" id="KW-1185">Reference proteome</keyword>
<reference evidence="14 15" key="1">
    <citation type="submission" date="2024-04" db="EMBL/GenBank/DDBJ databases">
        <title>Novel species of the genus Ideonella isolated from streams.</title>
        <authorList>
            <person name="Lu H."/>
        </authorList>
    </citation>
    <scope>NUCLEOTIDE SEQUENCE [LARGE SCALE GENOMIC DNA]</scope>
    <source>
        <strain evidence="14 15">DXS22W</strain>
    </source>
</reference>
<dbReference type="RefSeq" id="WP_341410453.1">
    <property type="nucleotide sequence ID" value="NZ_JBBUTH010000004.1"/>
</dbReference>
<dbReference type="PROSITE" id="PS50109">
    <property type="entry name" value="HIS_KIN"/>
    <property type="match status" value="1"/>
</dbReference>
<evidence type="ECO:0000256" key="6">
    <source>
        <dbReference type="ARBA" id="ARBA00022692"/>
    </source>
</evidence>
<dbReference type="InterPro" id="IPR003661">
    <property type="entry name" value="HisK_dim/P_dom"/>
</dbReference>
<protein>
    <recommendedName>
        <fullName evidence="3">histidine kinase</fullName>
        <ecNumber evidence="3">2.7.13.3</ecNumber>
    </recommendedName>
</protein>
<dbReference type="SUPFAM" id="SSF55874">
    <property type="entry name" value="ATPase domain of HSP90 chaperone/DNA topoisomerase II/histidine kinase"/>
    <property type="match status" value="1"/>
</dbReference>
<dbReference type="GO" id="GO:0004673">
    <property type="term" value="F:protein histidine kinase activity"/>
    <property type="evidence" value="ECO:0007669"/>
    <property type="project" value="UniProtKB-EC"/>
</dbReference>
<keyword evidence="4" id="KW-0597">Phosphoprotein</keyword>
<sequence length="486" mass="52074">MRARLLLGIGLPVGLLLALNTASIYRQALHSADIAYDRTLLASAKAIGELLTVTGPDGAPRLLAQVPYAALEAFEADNRSRMYYRVTGFQGEHVSGFDDLPVWRGRIPDRGIYAALVDFYDDHYRGQPVRVAVLLQPVASSVTQGTATIQVAETLELRQTLARQMLLDTLWRQALLMAVIAAVVAAVVHWVTRPVRRLSAAIVARSAGDLRPLDGADAPRELRPLVEASNDALQRQARLLAHQKRFVRDASHQLRTPLAVLRVQVQSALRGDLPAREALAEIGHTVEGATRLANQMLALAKVEQLRQQGDAPVLDWAGVLREVALDLAPLIAARNLDFELDVAPLPVRAHDWSLRELARNLLHNAIRVSPEGAPLTVRLTREPARAGPATGIASAAAPTTGDTAVLAILDHGPGIADALRPRLTQPFARGDADVVAADGAGLGLAICREIVASLGGQLALDNRVVDGRICGLAASVRLPIVDNPAP</sequence>
<comment type="subcellular location">
    <subcellularLocation>
        <location evidence="2">Membrane</location>
    </subcellularLocation>
</comment>
<evidence type="ECO:0000256" key="4">
    <source>
        <dbReference type="ARBA" id="ARBA00022553"/>
    </source>
</evidence>
<dbReference type="PROSITE" id="PS50885">
    <property type="entry name" value="HAMP"/>
    <property type="match status" value="1"/>
</dbReference>